<accession>A0A4R5UN59</accession>
<evidence type="ECO:0000256" key="4">
    <source>
        <dbReference type="SAM" id="MobiDB-lite"/>
    </source>
</evidence>
<dbReference type="InterPro" id="IPR051310">
    <property type="entry name" value="MCP_chemotaxis"/>
</dbReference>
<keyword evidence="3" id="KW-0807">Transducer</keyword>
<protein>
    <submittedName>
        <fullName evidence="8">Methyl-accepting chemotaxis protein</fullName>
    </submittedName>
</protein>
<dbReference type="SUPFAM" id="SSF58104">
    <property type="entry name" value="Methyl-accepting chemotaxis protein (MCP) signaling domain"/>
    <property type="match status" value="1"/>
</dbReference>
<dbReference type="Pfam" id="PF00015">
    <property type="entry name" value="MCPsignal"/>
    <property type="match status" value="1"/>
</dbReference>
<keyword evidence="9" id="KW-1185">Reference proteome</keyword>
<dbReference type="GO" id="GO:0006935">
    <property type="term" value="P:chemotaxis"/>
    <property type="evidence" value="ECO:0007669"/>
    <property type="project" value="UniProtKB-KW"/>
</dbReference>
<dbReference type="AlphaFoldDB" id="A0A4R5UN59"/>
<comment type="similarity">
    <text evidence="2">Belongs to the methyl-accepting chemotaxis (MCP) protein family.</text>
</comment>
<dbReference type="PROSITE" id="PS50111">
    <property type="entry name" value="CHEMOTAXIS_TRANSDUC_2"/>
    <property type="match status" value="1"/>
</dbReference>
<feature type="region of interest" description="Disordered" evidence="4">
    <location>
        <begin position="463"/>
        <end position="486"/>
    </location>
</feature>
<dbReference type="GO" id="GO:0007165">
    <property type="term" value="P:signal transduction"/>
    <property type="evidence" value="ECO:0007669"/>
    <property type="project" value="UniProtKB-KW"/>
</dbReference>
<dbReference type="InterPro" id="IPR003660">
    <property type="entry name" value="HAMP_dom"/>
</dbReference>
<evidence type="ECO:0000256" key="1">
    <source>
        <dbReference type="ARBA" id="ARBA00022500"/>
    </source>
</evidence>
<sequence>MGLCHALTLRLDGQEETIMLQKQQSLSFRLVTAIVAEAAVLAALLIVLSPPLTGPQLMMAMVILAAVTLGFAVLVKRLLASSESFPLHGFDNAATTAVPHPEPAPDHLYLPSAAPQQSSHLNLVHFANSDEVMEGLIGKTDENHHENSGDEREQAEELKTVVAALDVGLRRFASGDLTARIEAPLPAEFEGLRSDFNHSLEGMEEVLDDIGSSAATLHGCQADLQADIKALMQSAASQTAEIARTATETAVLSETVRARQAQAGYTASAGYSALLDLPRARQTVDGVASAMQALATSSAKTASLNEEIMNIAFKANLLAMNLKLQAGKTGQAGDDMHAAGDEFRHLAEQMAEAAKANAHLSRTTSQAATLGVGAADKVSGEFDAMAVYLKAIHEKAAGMAENAGKEKAALDSLRSTMMKLARTSREHAMTMETLRTRTDVISREVAFVDRHASRFIPIRTIQPGSIFKPQPQGGPKPGAHLRLVKS</sequence>
<dbReference type="PANTHER" id="PTHR43531">
    <property type="entry name" value="PROTEIN ICFG"/>
    <property type="match status" value="1"/>
</dbReference>
<feature type="transmembrane region" description="Helical" evidence="5">
    <location>
        <begin position="28"/>
        <end position="48"/>
    </location>
</feature>
<keyword evidence="5" id="KW-0812">Transmembrane</keyword>
<gene>
    <name evidence="8" type="ORF">E2F50_04265</name>
</gene>
<evidence type="ECO:0000256" key="2">
    <source>
        <dbReference type="ARBA" id="ARBA00029447"/>
    </source>
</evidence>
<keyword evidence="5" id="KW-0472">Membrane</keyword>
<dbReference type="EMBL" id="SMTL01000001">
    <property type="protein sequence ID" value="TDK39342.1"/>
    <property type="molecule type" value="Genomic_DNA"/>
</dbReference>
<evidence type="ECO:0000313" key="8">
    <source>
        <dbReference type="EMBL" id="TDK39342.1"/>
    </source>
</evidence>
<feature type="domain" description="Methyl-accepting transducer" evidence="6">
    <location>
        <begin position="213"/>
        <end position="442"/>
    </location>
</feature>
<organism evidence="8 9">
    <name type="scientific">Rhizobium deserti</name>
    <dbReference type="NCBI Taxonomy" id="2547961"/>
    <lineage>
        <taxon>Bacteria</taxon>
        <taxon>Pseudomonadati</taxon>
        <taxon>Pseudomonadota</taxon>
        <taxon>Alphaproteobacteria</taxon>
        <taxon>Hyphomicrobiales</taxon>
        <taxon>Rhizobiaceae</taxon>
        <taxon>Rhizobium/Agrobacterium group</taxon>
        <taxon>Rhizobium</taxon>
    </lineage>
</organism>
<keyword evidence="5" id="KW-1133">Transmembrane helix</keyword>
<dbReference type="Proteomes" id="UP000295238">
    <property type="component" value="Unassembled WGS sequence"/>
</dbReference>
<dbReference type="PANTHER" id="PTHR43531:SF11">
    <property type="entry name" value="METHYL-ACCEPTING CHEMOTAXIS PROTEIN 3"/>
    <property type="match status" value="1"/>
</dbReference>
<reference evidence="8 9" key="1">
    <citation type="submission" date="2019-03" db="EMBL/GenBank/DDBJ databases">
        <title>Rhizobium sp. nov., an bacterium isolated from biocrust in Mu Us Desert.</title>
        <authorList>
            <person name="Lixiong L."/>
        </authorList>
    </citation>
    <scope>NUCLEOTIDE SEQUENCE [LARGE SCALE GENOMIC DNA]</scope>
    <source>
        <strain evidence="8 9">SPY-1</strain>
    </source>
</reference>
<feature type="transmembrane region" description="Helical" evidence="5">
    <location>
        <begin position="54"/>
        <end position="75"/>
    </location>
</feature>
<dbReference type="InterPro" id="IPR004089">
    <property type="entry name" value="MCPsignal_dom"/>
</dbReference>
<evidence type="ECO:0000259" key="7">
    <source>
        <dbReference type="PROSITE" id="PS50885"/>
    </source>
</evidence>
<comment type="caution">
    <text evidence="8">The sequence shown here is derived from an EMBL/GenBank/DDBJ whole genome shotgun (WGS) entry which is preliminary data.</text>
</comment>
<dbReference type="PROSITE" id="PS50885">
    <property type="entry name" value="HAMP"/>
    <property type="match status" value="1"/>
</dbReference>
<evidence type="ECO:0000256" key="3">
    <source>
        <dbReference type="PROSITE-ProRule" id="PRU00284"/>
    </source>
</evidence>
<proteinExistence type="inferred from homology"/>
<name>A0A4R5UN59_9HYPH</name>
<dbReference type="GO" id="GO:0016020">
    <property type="term" value="C:membrane"/>
    <property type="evidence" value="ECO:0007669"/>
    <property type="project" value="InterPro"/>
</dbReference>
<dbReference type="Gene3D" id="1.10.287.950">
    <property type="entry name" value="Methyl-accepting chemotaxis protein"/>
    <property type="match status" value="1"/>
</dbReference>
<evidence type="ECO:0000256" key="5">
    <source>
        <dbReference type="SAM" id="Phobius"/>
    </source>
</evidence>
<keyword evidence="1" id="KW-0145">Chemotaxis</keyword>
<evidence type="ECO:0000313" key="9">
    <source>
        <dbReference type="Proteomes" id="UP000295238"/>
    </source>
</evidence>
<evidence type="ECO:0000259" key="6">
    <source>
        <dbReference type="PROSITE" id="PS50111"/>
    </source>
</evidence>
<feature type="domain" description="HAMP" evidence="7">
    <location>
        <begin position="156"/>
        <end position="208"/>
    </location>
</feature>